<dbReference type="RefSeq" id="WP_380749386.1">
    <property type="nucleotide sequence ID" value="NZ_JBHULT010000006.1"/>
</dbReference>
<evidence type="ECO:0000313" key="2">
    <source>
        <dbReference type="Proteomes" id="UP001597468"/>
    </source>
</evidence>
<proteinExistence type="predicted"/>
<dbReference type="EMBL" id="JBHULT010000006">
    <property type="protein sequence ID" value="MFD2517357.1"/>
    <property type="molecule type" value="Genomic_DNA"/>
</dbReference>
<gene>
    <name evidence="1" type="ORF">ACFSTG_05580</name>
</gene>
<protein>
    <recommendedName>
        <fullName evidence="3">GLPGLI family protein</fullName>
    </recommendedName>
</protein>
<name>A0ABW5IUL8_9FLAO</name>
<dbReference type="Proteomes" id="UP001597468">
    <property type="component" value="Unassembled WGS sequence"/>
</dbReference>
<keyword evidence="2" id="KW-1185">Reference proteome</keyword>
<evidence type="ECO:0000313" key="1">
    <source>
        <dbReference type="EMBL" id="MFD2517357.1"/>
    </source>
</evidence>
<sequence length="254" mass="29911">MLLNNKFLLLLGFFFFSLQSYSQKDILDYIVKDKDTFYGAIRTNGTQNRLWFYHRVTGEDGKSFIKEEKISKKKIRTFRRNGKIFHYREGEYQTLVRVIPDYIVTKENDTVYGEIKTSFFMQKRFLLDKKGEKHPIKSDVVSAYSVDNKVYKLINGSFCRLILEGPVSLYYFIQGNTGSGLEMSFNADLSGVYIHKGEEFQRVFNSGFYPVTEALFGDNLELMKRIEEREFTIDNIYLVTQIYNRYLEEKKASL</sequence>
<evidence type="ECO:0008006" key="3">
    <source>
        <dbReference type="Google" id="ProtNLM"/>
    </source>
</evidence>
<comment type="caution">
    <text evidence="1">The sequence shown here is derived from an EMBL/GenBank/DDBJ whole genome shotgun (WGS) entry which is preliminary data.</text>
</comment>
<reference evidence="2" key="1">
    <citation type="journal article" date="2019" name="Int. J. Syst. Evol. Microbiol.">
        <title>The Global Catalogue of Microorganisms (GCM) 10K type strain sequencing project: providing services to taxonomists for standard genome sequencing and annotation.</title>
        <authorList>
            <consortium name="The Broad Institute Genomics Platform"/>
            <consortium name="The Broad Institute Genome Sequencing Center for Infectious Disease"/>
            <person name="Wu L."/>
            <person name="Ma J."/>
        </authorList>
    </citation>
    <scope>NUCLEOTIDE SEQUENCE [LARGE SCALE GENOMIC DNA]</scope>
    <source>
        <strain evidence="2">KCTC 42585</strain>
    </source>
</reference>
<accession>A0ABW5IUL8</accession>
<organism evidence="1 2">
    <name type="scientific">Salinimicrobium flavum</name>
    <dbReference type="NCBI Taxonomy" id="1737065"/>
    <lineage>
        <taxon>Bacteria</taxon>
        <taxon>Pseudomonadati</taxon>
        <taxon>Bacteroidota</taxon>
        <taxon>Flavobacteriia</taxon>
        <taxon>Flavobacteriales</taxon>
        <taxon>Flavobacteriaceae</taxon>
        <taxon>Salinimicrobium</taxon>
    </lineage>
</organism>